<proteinExistence type="inferred from homology"/>
<dbReference type="FunFam" id="1.50.10.130:FF:000001">
    <property type="entry name" value="Isoprene synthase, chloroplastic"/>
    <property type="match status" value="1"/>
</dbReference>
<evidence type="ECO:0000313" key="10">
    <source>
        <dbReference type="Proteomes" id="UP000290289"/>
    </source>
</evidence>
<dbReference type="CDD" id="cd00684">
    <property type="entry name" value="Terpene_cyclase_plant_C1"/>
    <property type="match status" value="1"/>
</dbReference>
<evidence type="ECO:0000259" key="8">
    <source>
        <dbReference type="Pfam" id="PF03936"/>
    </source>
</evidence>
<sequence>MSSPSQAHTSKKIPSDVNRRSANFPPNFWGDYFLSYASVVVGNSLRLIEKNIEAEKLVQELKENVKRMILAPTPCKHSDKLDLVDTIQRLGVSYHFEDEIDEVLQQIRKDSYDGSHQHQGRDDDHNLHADALYFRLLRQQGYDISCEMFNKFKDDEGKFKESLVNDVIGLLSLYEATQLRVHGEDILEEALTFTTTHLKSVENRLSSPLSKLVTHALYQPFWKGNPRLEARRYLSIYQEDDSHNETLLTFAKLDFNLLQQVHQKELSEISRWSKDLDFVSKLPFARDRIVESYLWGLGCYFEPQYDFARMTLSKVIGLIVGIDDIYDVYGTFEELELFTEAVERWDISAMDRLPQYMKVCYQAMLDSYTEMEEKLRNEGNLYRIHYAREAMKVLVRGYMREAKWFHRKYTPTLDEYLSAALDTSSFSLAVTSFIGMGDIVTKDSLDWVFSDPKILKAASLIGRLKNDIKSHQFEQKRGHVASAVECYMKQYDVAEEEATLGLSKQVNNAWKDINEALLHQTTTIPMPLLLRILNLTRVVEVLYKHGDAFTNTGTFLKDIVVSLLVEPVHL</sequence>
<feature type="domain" description="Terpene synthase metal-binding" evidence="8">
    <location>
        <begin position="274"/>
        <end position="512"/>
    </location>
</feature>
<keyword evidence="2" id="KW-0479">Metal-binding</keyword>
<evidence type="ECO:0000256" key="5">
    <source>
        <dbReference type="ARBA" id="ARBA00033744"/>
    </source>
</evidence>
<dbReference type="SUPFAM" id="SSF48576">
    <property type="entry name" value="Terpenoid synthases"/>
    <property type="match status" value="1"/>
</dbReference>
<dbReference type="InterPro" id="IPR036965">
    <property type="entry name" value="Terpene_synth_N_sf"/>
</dbReference>
<organism evidence="9 10">
    <name type="scientific">Malus domestica</name>
    <name type="common">Apple</name>
    <name type="synonym">Pyrus malus</name>
    <dbReference type="NCBI Taxonomy" id="3750"/>
    <lineage>
        <taxon>Eukaryota</taxon>
        <taxon>Viridiplantae</taxon>
        <taxon>Streptophyta</taxon>
        <taxon>Embryophyta</taxon>
        <taxon>Tracheophyta</taxon>
        <taxon>Spermatophyta</taxon>
        <taxon>Magnoliopsida</taxon>
        <taxon>eudicotyledons</taxon>
        <taxon>Gunneridae</taxon>
        <taxon>Pentapetalae</taxon>
        <taxon>rosids</taxon>
        <taxon>fabids</taxon>
        <taxon>Rosales</taxon>
        <taxon>Rosaceae</taxon>
        <taxon>Amygdaloideae</taxon>
        <taxon>Maleae</taxon>
        <taxon>Malus</taxon>
    </lineage>
</organism>
<dbReference type="InterPro" id="IPR008930">
    <property type="entry name" value="Terpenoid_cyclase/PrenylTrfase"/>
</dbReference>
<name>A0A498K811_MALDO</name>
<reference evidence="9 10" key="1">
    <citation type="submission" date="2018-10" db="EMBL/GenBank/DDBJ databases">
        <title>A high-quality apple genome assembly.</title>
        <authorList>
            <person name="Hu J."/>
        </authorList>
    </citation>
    <scope>NUCLEOTIDE SEQUENCE [LARGE SCALE GENOMIC DNA]</scope>
    <source>
        <strain evidence="10">cv. HFTH1</strain>
        <tissue evidence="9">Young leaf</tissue>
    </source>
</reference>
<evidence type="ECO:0000256" key="2">
    <source>
        <dbReference type="ARBA" id="ARBA00022723"/>
    </source>
</evidence>
<comment type="similarity">
    <text evidence="5">Belongs to the terpene synthase family. Tpsb subfamily.</text>
</comment>
<evidence type="ECO:0000256" key="4">
    <source>
        <dbReference type="ARBA" id="ARBA00023239"/>
    </source>
</evidence>
<dbReference type="InterPro" id="IPR034741">
    <property type="entry name" value="Terpene_cyclase-like_1_C"/>
</dbReference>
<evidence type="ECO:0000256" key="1">
    <source>
        <dbReference type="ARBA" id="ARBA00001946"/>
    </source>
</evidence>
<dbReference type="InterPro" id="IPR001906">
    <property type="entry name" value="Terpene_synth_N"/>
</dbReference>
<dbReference type="GO" id="GO:0000287">
    <property type="term" value="F:magnesium ion binding"/>
    <property type="evidence" value="ECO:0007669"/>
    <property type="project" value="InterPro"/>
</dbReference>
<dbReference type="AlphaFoldDB" id="A0A498K811"/>
<dbReference type="Pfam" id="PF01397">
    <property type="entry name" value="Terpene_synth"/>
    <property type="match status" value="1"/>
</dbReference>
<dbReference type="InterPro" id="IPR044814">
    <property type="entry name" value="Terpene_cyclase_plant_C1"/>
</dbReference>
<dbReference type="Gene3D" id="1.10.600.10">
    <property type="entry name" value="Farnesyl Diphosphate Synthase"/>
    <property type="match status" value="1"/>
</dbReference>
<evidence type="ECO:0000259" key="7">
    <source>
        <dbReference type="Pfam" id="PF01397"/>
    </source>
</evidence>
<feature type="domain" description="Terpene synthase N-terminal" evidence="7">
    <location>
        <begin position="29"/>
        <end position="217"/>
    </location>
</feature>
<dbReference type="Pfam" id="PF03936">
    <property type="entry name" value="Terpene_synth_C"/>
    <property type="match status" value="1"/>
</dbReference>
<dbReference type="InterPro" id="IPR008949">
    <property type="entry name" value="Isoprenoid_synthase_dom_sf"/>
</dbReference>
<evidence type="ECO:0000256" key="3">
    <source>
        <dbReference type="ARBA" id="ARBA00022842"/>
    </source>
</evidence>
<protein>
    <submittedName>
        <fullName evidence="9">Uncharacterized protein</fullName>
    </submittedName>
</protein>
<evidence type="ECO:0000256" key="6">
    <source>
        <dbReference type="SAM" id="Coils"/>
    </source>
</evidence>
<dbReference type="EMBL" id="RDQH01000329">
    <property type="protein sequence ID" value="RXI03548.1"/>
    <property type="molecule type" value="Genomic_DNA"/>
</dbReference>
<dbReference type="SFLD" id="SFLDG01019">
    <property type="entry name" value="Terpene_Cyclase_Like_1_C_Termi"/>
    <property type="match status" value="1"/>
</dbReference>
<feature type="coiled-coil region" evidence="6">
    <location>
        <begin position="44"/>
        <end position="71"/>
    </location>
</feature>
<accession>A0A498K811</accession>
<keyword evidence="3" id="KW-0460">Magnesium</keyword>
<comment type="caution">
    <text evidence="9">The sequence shown here is derived from an EMBL/GenBank/DDBJ whole genome shotgun (WGS) entry which is preliminary data.</text>
</comment>
<dbReference type="SFLD" id="SFLDS00005">
    <property type="entry name" value="Isoprenoid_Synthase_Type_I"/>
    <property type="match status" value="1"/>
</dbReference>
<keyword evidence="4" id="KW-0456">Lyase</keyword>
<keyword evidence="10" id="KW-1185">Reference proteome</keyword>
<dbReference type="InterPro" id="IPR005630">
    <property type="entry name" value="Terpene_synthase_metal-bd"/>
</dbReference>
<gene>
    <name evidence="9" type="ORF">DVH24_004200</name>
</gene>
<dbReference type="InterPro" id="IPR050148">
    <property type="entry name" value="Terpene_synthase-like"/>
</dbReference>
<evidence type="ECO:0000313" key="9">
    <source>
        <dbReference type="EMBL" id="RXI03548.1"/>
    </source>
</evidence>
<dbReference type="PANTHER" id="PTHR31225:SF221">
    <property type="entry name" value="(-)-GERMACRENE D SYNTHASE"/>
    <property type="match status" value="1"/>
</dbReference>
<dbReference type="Proteomes" id="UP000290289">
    <property type="component" value="Chromosome 3"/>
</dbReference>
<dbReference type="GO" id="GO:0016102">
    <property type="term" value="P:diterpenoid biosynthetic process"/>
    <property type="evidence" value="ECO:0007669"/>
    <property type="project" value="InterPro"/>
</dbReference>
<dbReference type="FunFam" id="1.10.600.10:FF:000007">
    <property type="entry name" value="Isoprene synthase, chloroplastic"/>
    <property type="match status" value="1"/>
</dbReference>
<dbReference type="PANTHER" id="PTHR31225">
    <property type="entry name" value="OS04G0344100 PROTEIN-RELATED"/>
    <property type="match status" value="1"/>
</dbReference>
<dbReference type="SUPFAM" id="SSF48239">
    <property type="entry name" value="Terpenoid cyclases/Protein prenyltransferases"/>
    <property type="match status" value="1"/>
</dbReference>
<dbReference type="GO" id="GO:0010333">
    <property type="term" value="F:terpene synthase activity"/>
    <property type="evidence" value="ECO:0007669"/>
    <property type="project" value="InterPro"/>
</dbReference>
<dbReference type="Gene3D" id="1.50.10.130">
    <property type="entry name" value="Terpene synthase, N-terminal domain"/>
    <property type="match status" value="1"/>
</dbReference>
<keyword evidence="6" id="KW-0175">Coiled coil</keyword>
<comment type="cofactor">
    <cofactor evidence="1">
        <name>Mg(2+)</name>
        <dbReference type="ChEBI" id="CHEBI:18420"/>
    </cofactor>
</comment>